<keyword evidence="4" id="KW-1185">Reference proteome</keyword>
<dbReference type="GO" id="GO:0016491">
    <property type="term" value="F:oxidoreductase activity"/>
    <property type="evidence" value="ECO:0007669"/>
    <property type="project" value="UniProtKB-KW"/>
</dbReference>
<comment type="similarity">
    <text evidence="1">Belongs to the short-chain dehydrogenases/reductases (SDR) family.</text>
</comment>
<name>A0A5B9DLU6_9HYPH</name>
<organism evidence="3 4">
    <name type="scientific">Paradevosia tibetensis</name>
    <dbReference type="NCBI Taxonomy" id="1447062"/>
    <lineage>
        <taxon>Bacteria</taxon>
        <taxon>Pseudomonadati</taxon>
        <taxon>Pseudomonadota</taxon>
        <taxon>Alphaproteobacteria</taxon>
        <taxon>Hyphomicrobiales</taxon>
        <taxon>Devosiaceae</taxon>
        <taxon>Paradevosia</taxon>
    </lineage>
</organism>
<dbReference type="PANTHER" id="PTHR43639">
    <property type="entry name" value="OXIDOREDUCTASE, SHORT-CHAIN DEHYDROGENASE/REDUCTASE FAMILY (AFU_ORTHOLOGUE AFUA_5G02870)"/>
    <property type="match status" value="1"/>
</dbReference>
<sequence>MAVQERSAQGRCVCVTGSTHGIGYAMAEAFARAGARLVINSHLPDNGALEKLSALTECHFIQADLSTVEGARGLVAEAAGRLGCLDTLVNNAGTFRDVDFEDLESENFERTFDLNVRGYLFASQAFVKALGPDQDNPSIICVGSTNSLAAEKNSVIYDTSKGAVLMMIRSMAVTLARRGVRVNGIGPGIVETPLTRKGLDSGDTRRILKAQIPMGRIGEPDDIGEAAVFLASSGARYITGQMLYIDGGILANQMSWEEQQ</sequence>
<evidence type="ECO:0000256" key="1">
    <source>
        <dbReference type="ARBA" id="ARBA00006484"/>
    </source>
</evidence>
<gene>
    <name evidence="3" type="ORF">FNA67_08995</name>
</gene>
<dbReference type="InterPro" id="IPR002347">
    <property type="entry name" value="SDR_fam"/>
</dbReference>
<dbReference type="PRINTS" id="PR00081">
    <property type="entry name" value="GDHRDH"/>
</dbReference>
<proteinExistence type="inferred from homology"/>
<evidence type="ECO:0000313" key="4">
    <source>
        <dbReference type="Proteomes" id="UP000321062"/>
    </source>
</evidence>
<keyword evidence="2" id="KW-0560">Oxidoreductase</keyword>
<dbReference type="Gene3D" id="3.40.50.720">
    <property type="entry name" value="NAD(P)-binding Rossmann-like Domain"/>
    <property type="match status" value="1"/>
</dbReference>
<dbReference type="KEGG" id="yti:FNA67_08995"/>
<protein>
    <submittedName>
        <fullName evidence="3">SDR family oxidoreductase</fullName>
    </submittedName>
</protein>
<dbReference type="PRINTS" id="PR00080">
    <property type="entry name" value="SDRFAMILY"/>
</dbReference>
<dbReference type="InterPro" id="IPR036291">
    <property type="entry name" value="NAD(P)-bd_dom_sf"/>
</dbReference>
<dbReference type="CDD" id="cd05233">
    <property type="entry name" value="SDR_c"/>
    <property type="match status" value="1"/>
</dbReference>
<dbReference type="EMBL" id="CP041690">
    <property type="protein sequence ID" value="QEE20301.1"/>
    <property type="molecule type" value="Genomic_DNA"/>
</dbReference>
<accession>A0A5B9DLU6</accession>
<dbReference type="Proteomes" id="UP000321062">
    <property type="component" value="Chromosome"/>
</dbReference>
<evidence type="ECO:0000256" key="2">
    <source>
        <dbReference type="ARBA" id="ARBA00023002"/>
    </source>
</evidence>
<dbReference type="PANTHER" id="PTHR43639:SF1">
    <property type="entry name" value="SHORT-CHAIN DEHYDROGENASE_REDUCTASE FAMILY PROTEIN"/>
    <property type="match status" value="1"/>
</dbReference>
<dbReference type="Pfam" id="PF13561">
    <property type="entry name" value="adh_short_C2"/>
    <property type="match status" value="1"/>
</dbReference>
<dbReference type="SUPFAM" id="SSF51735">
    <property type="entry name" value="NAD(P)-binding Rossmann-fold domains"/>
    <property type="match status" value="1"/>
</dbReference>
<dbReference type="FunFam" id="3.40.50.720:FF:000084">
    <property type="entry name" value="Short-chain dehydrogenase reductase"/>
    <property type="match status" value="1"/>
</dbReference>
<dbReference type="AlphaFoldDB" id="A0A5B9DLU6"/>
<evidence type="ECO:0000313" key="3">
    <source>
        <dbReference type="EMBL" id="QEE20301.1"/>
    </source>
</evidence>
<reference evidence="3 4" key="1">
    <citation type="journal article" date="2015" name="Int. J. Syst. Evol. Microbiol.">
        <title>Youhaiella tibetensis gen. nov., sp. nov., isolated from subsurface sediment.</title>
        <authorList>
            <person name="Wang Y.X."/>
            <person name="Huang F.Q."/>
            <person name="Nogi Y."/>
            <person name="Pang S.J."/>
            <person name="Wang P.K."/>
            <person name="Lv J."/>
        </authorList>
    </citation>
    <scope>NUCLEOTIDE SEQUENCE [LARGE SCALE GENOMIC DNA]</scope>
    <source>
        <strain evidence="4">fig4</strain>
    </source>
</reference>
<dbReference type="OrthoDB" id="9803333at2"/>